<reference evidence="2 3" key="1">
    <citation type="submission" date="2015-01" db="EMBL/GenBank/DDBJ databases">
        <title>Evolution of Trichinella species and genotypes.</title>
        <authorList>
            <person name="Korhonen P.K."/>
            <person name="Edoardo P."/>
            <person name="Giuseppe L.R."/>
            <person name="Gasser R.B."/>
        </authorList>
    </citation>
    <scope>NUCLEOTIDE SEQUENCE [LARGE SCALE GENOMIC DNA]</scope>
    <source>
        <strain evidence="2">ISS13</strain>
    </source>
</reference>
<accession>A0A0V1CK14</accession>
<dbReference type="AlphaFoldDB" id="A0A0V1CK14"/>
<organism evidence="2 3">
    <name type="scientific">Trichinella pseudospiralis</name>
    <name type="common">Parasitic roundworm</name>
    <dbReference type="NCBI Taxonomy" id="6337"/>
    <lineage>
        <taxon>Eukaryota</taxon>
        <taxon>Metazoa</taxon>
        <taxon>Ecdysozoa</taxon>
        <taxon>Nematoda</taxon>
        <taxon>Enoplea</taxon>
        <taxon>Dorylaimia</taxon>
        <taxon>Trichinellida</taxon>
        <taxon>Trichinellidae</taxon>
        <taxon>Trichinella</taxon>
    </lineage>
</organism>
<evidence type="ECO:0000313" key="2">
    <source>
        <dbReference type="EMBL" id="KRY49652.1"/>
    </source>
</evidence>
<proteinExistence type="predicted"/>
<dbReference type="EMBL" id="JYDR01003837">
    <property type="protein sequence ID" value="KRY49652.1"/>
    <property type="molecule type" value="Genomic_DNA"/>
</dbReference>
<sequence length="46" mass="5052">MGTHGEPHTSGLFLFCFVSSAFGFASSGLHLFFSSLFISRILKLKK</sequence>
<evidence type="ECO:0000313" key="3">
    <source>
        <dbReference type="Proteomes" id="UP000054632"/>
    </source>
</evidence>
<name>A0A0V1CK14_TRIPS</name>
<comment type="caution">
    <text evidence="2">The sequence shown here is derived from an EMBL/GenBank/DDBJ whole genome shotgun (WGS) entry which is preliminary data.</text>
</comment>
<evidence type="ECO:0000256" key="1">
    <source>
        <dbReference type="SAM" id="Phobius"/>
    </source>
</evidence>
<keyword evidence="1" id="KW-0812">Transmembrane</keyword>
<feature type="transmembrane region" description="Helical" evidence="1">
    <location>
        <begin position="12"/>
        <end position="38"/>
    </location>
</feature>
<keyword evidence="1" id="KW-1133">Transmembrane helix</keyword>
<dbReference type="Proteomes" id="UP000054632">
    <property type="component" value="Unassembled WGS sequence"/>
</dbReference>
<protein>
    <submittedName>
        <fullName evidence="2">Uncharacterized protein</fullName>
    </submittedName>
</protein>
<gene>
    <name evidence="2" type="ORF">T4A_13470</name>
</gene>
<keyword evidence="1" id="KW-0472">Membrane</keyword>